<dbReference type="AlphaFoldDB" id="A0A388K6A4"/>
<organism evidence="2 3">
    <name type="scientific">Chara braunii</name>
    <name type="common">Braun's stonewort</name>
    <dbReference type="NCBI Taxonomy" id="69332"/>
    <lineage>
        <taxon>Eukaryota</taxon>
        <taxon>Viridiplantae</taxon>
        <taxon>Streptophyta</taxon>
        <taxon>Charophyceae</taxon>
        <taxon>Charales</taxon>
        <taxon>Characeae</taxon>
        <taxon>Chara</taxon>
    </lineage>
</organism>
<comment type="caution">
    <text evidence="2">The sequence shown here is derived from an EMBL/GenBank/DDBJ whole genome shotgun (WGS) entry which is preliminary data.</text>
</comment>
<protein>
    <submittedName>
        <fullName evidence="2">Uncharacterized protein</fullName>
    </submittedName>
</protein>
<dbReference type="Pfam" id="PF04749">
    <property type="entry name" value="PLAC8"/>
    <property type="match status" value="1"/>
</dbReference>
<dbReference type="Proteomes" id="UP000265515">
    <property type="component" value="Unassembled WGS sequence"/>
</dbReference>
<evidence type="ECO:0000313" key="3">
    <source>
        <dbReference type="Proteomes" id="UP000265515"/>
    </source>
</evidence>
<sequence length="131" mass="14146">MARLGSCLPKAILYLLASFGIYSVLYLVAIILQTKHPDMSHEATITNLFISASIVLFVCIGLYGGWHRNALRKKFGLQGGAATDCLRHAFCHGCALCQEYRTISINVNGGKWTGPAIGGPISMVPPSGQYM</sequence>
<gene>
    <name evidence="2" type="ORF">CBR_g51444</name>
</gene>
<evidence type="ECO:0000256" key="1">
    <source>
        <dbReference type="SAM" id="Phobius"/>
    </source>
</evidence>
<evidence type="ECO:0000313" key="2">
    <source>
        <dbReference type="EMBL" id="GBG65561.1"/>
    </source>
</evidence>
<reference evidence="2 3" key="1">
    <citation type="journal article" date="2018" name="Cell">
        <title>The Chara Genome: Secondary Complexity and Implications for Plant Terrestrialization.</title>
        <authorList>
            <person name="Nishiyama T."/>
            <person name="Sakayama H."/>
            <person name="Vries J.D."/>
            <person name="Buschmann H."/>
            <person name="Saint-Marcoux D."/>
            <person name="Ullrich K.K."/>
            <person name="Haas F.B."/>
            <person name="Vanderstraeten L."/>
            <person name="Becker D."/>
            <person name="Lang D."/>
            <person name="Vosolsobe S."/>
            <person name="Rombauts S."/>
            <person name="Wilhelmsson P.K.I."/>
            <person name="Janitza P."/>
            <person name="Kern R."/>
            <person name="Heyl A."/>
            <person name="Rumpler F."/>
            <person name="Villalobos L.I.A.C."/>
            <person name="Clay J.M."/>
            <person name="Skokan R."/>
            <person name="Toyoda A."/>
            <person name="Suzuki Y."/>
            <person name="Kagoshima H."/>
            <person name="Schijlen E."/>
            <person name="Tajeshwar N."/>
            <person name="Catarino B."/>
            <person name="Hetherington A.J."/>
            <person name="Saltykova A."/>
            <person name="Bonnot C."/>
            <person name="Breuninger H."/>
            <person name="Symeonidi A."/>
            <person name="Radhakrishnan G.V."/>
            <person name="Van Nieuwerburgh F."/>
            <person name="Deforce D."/>
            <person name="Chang C."/>
            <person name="Karol K.G."/>
            <person name="Hedrich R."/>
            <person name="Ulvskov P."/>
            <person name="Glockner G."/>
            <person name="Delwiche C.F."/>
            <person name="Petrasek J."/>
            <person name="Van de Peer Y."/>
            <person name="Friml J."/>
            <person name="Beilby M."/>
            <person name="Dolan L."/>
            <person name="Kohara Y."/>
            <person name="Sugano S."/>
            <person name="Fujiyama A."/>
            <person name="Delaux P.-M."/>
            <person name="Quint M."/>
            <person name="TheiBen G."/>
            <person name="Hagemann M."/>
            <person name="Harholt J."/>
            <person name="Dunand C."/>
            <person name="Zachgo S."/>
            <person name="Langdale J."/>
            <person name="Maumus F."/>
            <person name="Straeten D.V.D."/>
            <person name="Gould S.B."/>
            <person name="Rensing S.A."/>
        </authorList>
    </citation>
    <scope>NUCLEOTIDE SEQUENCE [LARGE SCALE GENOMIC DNA]</scope>
    <source>
        <strain evidence="2 3">S276</strain>
    </source>
</reference>
<dbReference type="PANTHER" id="PTHR15907">
    <property type="entry name" value="DUF614 FAMILY PROTEIN-RELATED"/>
    <property type="match status" value="1"/>
</dbReference>
<keyword evidence="3" id="KW-1185">Reference proteome</keyword>
<keyword evidence="1" id="KW-0812">Transmembrane</keyword>
<dbReference type="EMBL" id="BFEA01000063">
    <property type="protein sequence ID" value="GBG65561.1"/>
    <property type="molecule type" value="Genomic_DNA"/>
</dbReference>
<keyword evidence="1" id="KW-0472">Membrane</keyword>
<proteinExistence type="predicted"/>
<feature type="transmembrane region" description="Helical" evidence="1">
    <location>
        <begin position="12"/>
        <end position="32"/>
    </location>
</feature>
<accession>A0A388K6A4</accession>
<keyword evidence="1" id="KW-1133">Transmembrane helix</keyword>
<name>A0A388K6A4_CHABU</name>
<dbReference type="InterPro" id="IPR006461">
    <property type="entry name" value="PLAC_motif_containing"/>
</dbReference>
<dbReference type="NCBIfam" id="TIGR01571">
    <property type="entry name" value="A_thal_Cys_rich"/>
    <property type="match status" value="1"/>
</dbReference>
<feature type="transmembrane region" description="Helical" evidence="1">
    <location>
        <begin position="44"/>
        <end position="66"/>
    </location>
</feature>
<dbReference type="OrthoDB" id="1045822at2759"/>
<dbReference type="STRING" id="69332.A0A388K6A4"/>
<dbReference type="Gramene" id="GBG65561">
    <property type="protein sequence ID" value="GBG65561"/>
    <property type="gene ID" value="CBR_g51444"/>
</dbReference>